<reference evidence="1" key="1">
    <citation type="submission" date="2022-06" db="EMBL/GenBank/DDBJ databases">
        <title>Draft genome sequences of Leminorella grimontii str. JCM5902.</title>
        <authorList>
            <person name="Wakabayashi Y."/>
            <person name="Kojima K."/>
        </authorList>
    </citation>
    <scope>NUCLEOTIDE SEQUENCE</scope>
    <source>
        <strain evidence="1">JCM 5902</strain>
    </source>
</reference>
<sequence length="255" mass="28283">MGAGGESCSGLSFAMSNRVKPMTVELYQGTYSPLTAEIGFLKCDLNVAVNAYIQWMKKVHQPRGVDISGVFMSKDSLDMLLPELLPLTSIERRRILFVSTVGGWTAYFDNGWRGADAFSSVSYLAKLIGCTGVRMHYSPDLPGKLGAVIMEIYSGNSIDIPNTLRSIAAVNEGTKWTFDAGGEVQQFEDIRQYKNRTVKSRFTAAMLESYLSSLDIQAFDEKFYDAKNAVLVHKIGPMVKGAKEYSLAEVRQAWR</sequence>
<comment type="caution">
    <text evidence="1">The sequence shown here is derived from an EMBL/GenBank/DDBJ whole genome shotgun (WGS) entry which is preliminary data.</text>
</comment>
<dbReference type="EMBL" id="BRLH01000004">
    <property type="protein sequence ID" value="GKX55992.1"/>
    <property type="molecule type" value="Genomic_DNA"/>
</dbReference>
<dbReference type="AlphaFoldDB" id="A0AAV5N5K6"/>
<keyword evidence="2" id="KW-1185">Reference proteome</keyword>
<evidence type="ECO:0000313" key="2">
    <source>
        <dbReference type="Proteomes" id="UP001058124"/>
    </source>
</evidence>
<dbReference type="Proteomes" id="UP001058124">
    <property type="component" value="Unassembled WGS sequence"/>
</dbReference>
<evidence type="ECO:0000313" key="1">
    <source>
        <dbReference type="EMBL" id="GKX55992.1"/>
    </source>
</evidence>
<name>A0AAV5N5K6_9GAMM</name>
<protein>
    <submittedName>
        <fullName evidence="1">Uncharacterized protein</fullName>
    </submittedName>
</protein>
<accession>A0AAV5N5K6</accession>
<proteinExistence type="predicted"/>
<organism evidence="1 2">
    <name type="scientific">Leminorella grimontii</name>
    <dbReference type="NCBI Taxonomy" id="82981"/>
    <lineage>
        <taxon>Bacteria</taxon>
        <taxon>Pseudomonadati</taxon>
        <taxon>Pseudomonadota</taxon>
        <taxon>Gammaproteobacteria</taxon>
        <taxon>Enterobacterales</taxon>
        <taxon>Budviciaceae</taxon>
        <taxon>Leminorella</taxon>
    </lineage>
</organism>
<gene>
    <name evidence="1" type="ORF">SOASR030_21040</name>
</gene>